<dbReference type="InterPro" id="IPR012094">
    <property type="entry name" value="tRNA_Ile_lys_synt"/>
</dbReference>
<feature type="binding site" evidence="8">
    <location>
        <begin position="33"/>
        <end position="38"/>
    </location>
    <ligand>
        <name>ATP</name>
        <dbReference type="ChEBI" id="CHEBI:30616"/>
    </ligand>
</feature>
<dbReference type="PANTHER" id="PTHR43033">
    <property type="entry name" value="TRNA(ILE)-LYSIDINE SYNTHASE-RELATED"/>
    <property type="match status" value="1"/>
</dbReference>
<keyword evidence="11" id="KW-1185">Reference proteome</keyword>
<evidence type="ECO:0000256" key="5">
    <source>
        <dbReference type="ARBA" id="ARBA00022741"/>
    </source>
</evidence>
<dbReference type="HAMAP" id="MF_01161">
    <property type="entry name" value="tRNA_Ile_lys_synt"/>
    <property type="match status" value="1"/>
</dbReference>
<evidence type="ECO:0000313" key="11">
    <source>
        <dbReference type="Proteomes" id="UP001298681"/>
    </source>
</evidence>
<comment type="caution">
    <text evidence="10">The sequence shown here is derived from an EMBL/GenBank/DDBJ whole genome shotgun (WGS) entry which is preliminary data.</text>
</comment>
<dbReference type="EMBL" id="JAKNHQ010000008">
    <property type="protein sequence ID" value="MCG4610808.1"/>
    <property type="molecule type" value="Genomic_DNA"/>
</dbReference>
<keyword evidence="5 8" id="KW-0547">Nucleotide-binding</keyword>
<proteinExistence type="inferred from homology"/>
<gene>
    <name evidence="8 10" type="primary">tilS</name>
    <name evidence="10" type="ORF">L0P57_07655</name>
</gene>
<dbReference type="SMART" id="SM00977">
    <property type="entry name" value="TilS_C"/>
    <property type="match status" value="1"/>
</dbReference>
<dbReference type="NCBIfam" id="TIGR02433">
    <property type="entry name" value="lysidine_TilS_C"/>
    <property type="match status" value="1"/>
</dbReference>
<dbReference type="SUPFAM" id="SSF82829">
    <property type="entry name" value="MesJ substrate recognition domain-like"/>
    <property type="match status" value="1"/>
</dbReference>
<comment type="catalytic activity">
    <reaction evidence="7 8">
        <text>cytidine(34) in tRNA(Ile2) + L-lysine + ATP = lysidine(34) in tRNA(Ile2) + AMP + diphosphate + H(+)</text>
        <dbReference type="Rhea" id="RHEA:43744"/>
        <dbReference type="Rhea" id="RHEA-COMP:10625"/>
        <dbReference type="Rhea" id="RHEA-COMP:10670"/>
        <dbReference type="ChEBI" id="CHEBI:15378"/>
        <dbReference type="ChEBI" id="CHEBI:30616"/>
        <dbReference type="ChEBI" id="CHEBI:32551"/>
        <dbReference type="ChEBI" id="CHEBI:33019"/>
        <dbReference type="ChEBI" id="CHEBI:82748"/>
        <dbReference type="ChEBI" id="CHEBI:83665"/>
        <dbReference type="ChEBI" id="CHEBI:456215"/>
        <dbReference type="EC" id="6.3.4.19"/>
    </reaction>
</comment>
<dbReference type="GO" id="GO:0032267">
    <property type="term" value="F:tRNA(Ile)-lysidine synthase activity"/>
    <property type="evidence" value="ECO:0007669"/>
    <property type="project" value="UniProtKB-EC"/>
</dbReference>
<dbReference type="EC" id="6.3.4.19" evidence="8"/>
<dbReference type="InterPro" id="IPR011063">
    <property type="entry name" value="TilS/TtcA_N"/>
</dbReference>
<evidence type="ECO:0000256" key="6">
    <source>
        <dbReference type="ARBA" id="ARBA00022840"/>
    </source>
</evidence>
<dbReference type="InterPro" id="IPR014729">
    <property type="entry name" value="Rossmann-like_a/b/a_fold"/>
</dbReference>
<dbReference type="InterPro" id="IPR012795">
    <property type="entry name" value="tRNA_Ile_lys_synt_N"/>
</dbReference>
<comment type="similarity">
    <text evidence="8">Belongs to the tRNA(Ile)-lysidine synthase family.</text>
</comment>
<evidence type="ECO:0000256" key="7">
    <source>
        <dbReference type="ARBA" id="ARBA00048539"/>
    </source>
</evidence>
<dbReference type="CDD" id="cd01992">
    <property type="entry name" value="TilS_N"/>
    <property type="match status" value="1"/>
</dbReference>
<dbReference type="Gene3D" id="3.40.50.620">
    <property type="entry name" value="HUPs"/>
    <property type="match status" value="1"/>
</dbReference>
<dbReference type="Pfam" id="PF01171">
    <property type="entry name" value="ATP_bind_3"/>
    <property type="match status" value="1"/>
</dbReference>
<dbReference type="InterPro" id="IPR012796">
    <property type="entry name" value="Lysidine-tRNA-synth_C"/>
</dbReference>
<evidence type="ECO:0000256" key="8">
    <source>
        <dbReference type="HAMAP-Rule" id="MF_01161"/>
    </source>
</evidence>
<protein>
    <recommendedName>
        <fullName evidence="8">tRNA(Ile)-lysidine synthase</fullName>
        <ecNumber evidence="8">6.3.4.19</ecNumber>
    </recommendedName>
    <alternativeName>
        <fullName evidence="8">tRNA(Ile)-2-lysyl-cytidine synthase</fullName>
    </alternativeName>
    <alternativeName>
        <fullName evidence="8">tRNA(Ile)-lysidine synthetase</fullName>
    </alternativeName>
</protein>
<keyword evidence="3 8" id="KW-0436">Ligase</keyword>
<evidence type="ECO:0000256" key="3">
    <source>
        <dbReference type="ARBA" id="ARBA00022598"/>
    </source>
</evidence>
<keyword evidence="4 8" id="KW-0819">tRNA processing</keyword>
<organism evidence="10 11">
    <name type="scientific">Anaeromassilibacillus senegalensis</name>
    <dbReference type="NCBI Taxonomy" id="1673717"/>
    <lineage>
        <taxon>Bacteria</taxon>
        <taxon>Bacillati</taxon>
        <taxon>Bacillota</taxon>
        <taxon>Clostridia</taxon>
        <taxon>Eubacteriales</taxon>
        <taxon>Acutalibacteraceae</taxon>
        <taxon>Anaeromassilibacillus</taxon>
    </lineage>
</organism>
<comment type="function">
    <text evidence="8">Ligates lysine onto the cytidine present at position 34 of the AUA codon-specific tRNA(Ile) that contains the anticodon CAU, in an ATP-dependent manner. Cytidine is converted to lysidine, thus changing the amino acid specificity of the tRNA from methionine to isoleucine.</text>
</comment>
<reference evidence="10 11" key="1">
    <citation type="submission" date="2022-01" db="EMBL/GenBank/DDBJ databases">
        <title>Collection of gut derived symbiotic bacterial strains cultured from healthy donors.</title>
        <authorList>
            <person name="Lin H."/>
            <person name="Kohout C."/>
            <person name="Waligurski E."/>
            <person name="Pamer E.G."/>
        </authorList>
    </citation>
    <scope>NUCLEOTIDE SEQUENCE [LARGE SCALE GENOMIC DNA]</scope>
    <source>
        <strain evidence="10 11">DFI.7.58</strain>
    </source>
</reference>
<evidence type="ECO:0000313" key="10">
    <source>
        <dbReference type="EMBL" id="MCG4610808.1"/>
    </source>
</evidence>
<dbReference type="Gene3D" id="1.20.59.20">
    <property type="match status" value="1"/>
</dbReference>
<evidence type="ECO:0000256" key="2">
    <source>
        <dbReference type="ARBA" id="ARBA00022490"/>
    </source>
</evidence>
<evidence type="ECO:0000256" key="1">
    <source>
        <dbReference type="ARBA" id="ARBA00004496"/>
    </source>
</evidence>
<comment type="subcellular location">
    <subcellularLocation>
        <location evidence="1 8">Cytoplasm</location>
    </subcellularLocation>
</comment>
<dbReference type="SUPFAM" id="SSF52402">
    <property type="entry name" value="Adenine nucleotide alpha hydrolases-like"/>
    <property type="match status" value="1"/>
</dbReference>
<comment type="domain">
    <text evidence="8">The N-terminal region contains the highly conserved SGGXDS motif, predicted to be a P-loop motif involved in ATP binding.</text>
</comment>
<name>A0ABS9MJ21_9FIRM</name>
<dbReference type="NCBIfam" id="TIGR02432">
    <property type="entry name" value="lysidine_TilS_N"/>
    <property type="match status" value="1"/>
</dbReference>
<keyword evidence="6 8" id="KW-0067">ATP-binding</keyword>
<dbReference type="Pfam" id="PF11734">
    <property type="entry name" value="TilS_C"/>
    <property type="match status" value="1"/>
</dbReference>
<dbReference type="RefSeq" id="WP_237966743.1">
    <property type="nucleotide sequence ID" value="NZ_JAKNHQ010000008.1"/>
</dbReference>
<evidence type="ECO:0000256" key="4">
    <source>
        <dbReference type="ARBA" id="ARBA00022694"/>
    </source>
</evidence>
<dbReference type="Proteomes" id="UP001298681">
    <property type="component" value="Unassembled WGS sequence"/>
</dbReference>
<keyword evidence="2 8" id="KW-0963">Cytoplasm</keyword>
<sequence>MNEEMQQILGQIKGVIAEFGLFPPQGRVIVGLSGGADSMALTHFLVYHTDLQVLAAHVNHGLRGSAADQDEEVVRRWCEENGIPLRVLHADVKQQARERNLGLEECGREVRYAFFQELADRETDRIATAHTLSDQVETVLLHLTRGAGLRGLCGIPPVRGKIVRPFLRVTREQVEAYCRFYHLPYVTDQTNADRGFARNRVRLDVAPALKAVNPALEREIAGMTARLARDEAYLQEEAQRAVERAKTPNGYSRTELAALPTAILVRALERILRRAGGAQPEGIHLEQAAAMVRVGRGSLSAPGGIQLAVQGNTLFVAQKPLPPWSLPVTGKTTRLPDGRMAALRKIHKKDLENQNKFKNLLFHNCINYDTITSKLFFRNRREGDCFRPAKRGVSKSLKKLFNEAKIEPLLRDRILLLEDGKEILWMEGFGPSERARVPKDAEQMLLITVWEPEEAADQRVSDNS</sequence>
<feature type="domain" description="Lysidine-tRNA(Ile) synthetase C-terminal" evidence="9">
    <location>
        <begin position="375"/>
        <end position="447"/>
    </location>
</feature>
<accession>A0ABS9MJ21</accession>
<dbReference type="SUPFAM" id="SSF56037">
    <property type="entry name" value="PheT/TilS domain"/>
    <property type="match status" value="1"/>
</dbReference>
<dbReference type="PANTHER" id="PTHR43033:SF1">
    <property type="entry name" value="TRNA(ILE)-LYSIDINE SYNTHASE-RELATED"/>
    <property type="match status" value="1"/>
</dbReference>
<evidence type="ECO:0000259" key="9">
    <source>
        <dbReference type="SMART" id="SM00977"/>
    </source>
</evidence>